<dbReference type="STRING" id="1122159.SAMN02745246_00692"/>
<dbReference type="InterPro" id="IPR029069">
    <property type="entry name" value="HotDog_dom_sf"/>
</dbReference>
<dbReference type="RefSeq" id="WP_073097034.1">
    <property type="nucleotide sequence ID" value="NZ_QOVL01000002.1"/>
</dbReference>
<dbReference type="PIRSF" id="PIRSF003230">
    <property type="entry name" value="YbgC"/>
    <property type="match status" value="1"/>
</dbReference>
<organism evidence="3 4">
    <name type="scientific">Leeuwenhoekiella marinoflava</name>
    <dbReference type="NCBI Taxonomy" id="988"/>
    <lineage>
        <taxon>Bacteria</taxon>
        <taxon>Pseudomonadati</taxon>
        <taxon>Bacteroidota</taxon>
        <taxon>Flavobacteriia</taxon>
        <taxon>Flavobacteriales</taxon>
        <taxon>Flavobacteriaceae</taxon>
        <taxon>Leeuwenhoekiella</taxon>
    </lineage>
</organism>
<dbReference type="AlphaFoldDB" id="A0A4Q0PQQ3"/>
<comment type="caution">
    <text evidence="3">The sequence shown here is derived from an EMBL/GenBank/DDBJ whole genome shotgun (WGS) entry which is preliminary data.</text>
</comment>
<dbReference type="InterPro" id="IPR006684">
    <property type="entry name" value="YbgC/YbaW"/>
</dbReference>
<protein>
    <submittedName>
        <fullName evidence="3">Acyl-CoA thioester hydrolase</fullName>
    </submittedName>
</protein>
<dbReference type="Pfam" id="PF13279">
    <property type="entry name" value="4HBT_2"/>
    <property type="match status" value="1"/>
</dbReference>
<sequence>MKSHTTSVKVRYAETDQMGVVHHANYAVYLELARIEWLEAIGISYKKMEEEGIMLPVYGMQFYFLKPALFDDILTVKTMLRKVPRASIVFDYEIYNQNQELLTKAETTLVFVDMSTNRPTRCPEYVLEKLNVYLSNN</sequence>
<gene>
    <name evidence="3" type="ORF">DSL99_634</name>
</gene>
<evidence type="ECO:0000313" key="4">
    <source>
        <dbReference type="Proteomes" id="UP000290608"/>
    </source>
</evidence>
<dbReference type="CDD" id="cd00586">
    <property type="entry name" value="4HBT"/>
    <property type="match status" value="1"/>
</dbReference>
<dbReference type="PANTHER" id="PTHR31793:SF27">
    <property type="entry name" value="NOVEL THIOESTERASE SUPERFAMILY DOMAIN AND SAPOSIN A-TYPE DOMAIN CONTAINING PROTEIN (0610012H03RIK)"/>
    <property type="match status" value="1"/>
</dbReference>
<dbReference type="PANTHER" id="PTHR31793">
    <property type="entry name" value="4-HYDROXYBENZOYL-COA THIOESTERASE FAMILY MEMBER"/>
    <property type="match status" value="1"/>
</dbReference>
<evidence type="ECO:0000256" key="2">
    <source>
        <dbReference type="ARBA" id="ARBA00022801"/>
    </source>
</evidence>
<name>A0A4Q0PQQ3_9FLAO</name>
<dbReference type="Proteomes" id="UP000290608">
    <property type="component" value="Unassembled WGS sequence"/>
</dbReference>
<proteinExistence type="inferred from homology"/>
<reference evidence="3 4" key="1">
    <citation type="submission" date="2018-07" db="EMBL/GenBank/DDBJ databases">
        <title>Leeuwenhoekiella genomics.</title>
        <authorList>
            <person name="Tahon G."/>
            <person name="Willems A."/>
        </authorList>
    </citation>
    <scope>NUCLEOTIDE SEQUENCE [LARGE SCALE GENOMIC DNA]</scope>
    <source>
        <strain evidence="3 4">LMG 1345</strain>
    </source>
</reference>
<evidence type="ECO:0000256" key="1">
    <source>
        <dbReference type="ARBA" id="ARBA00005953"/>
    </source>
</evidence>
<dbReference type="GO" id="GO:0047617">
    <property type="term" value="F:fatty acyl-CoA hydrolase activity"/>
    <property type="evidence" value="ECO:0007669"/>
    <property type="project" value="TreeGrafter"/>
</dbReference>
<dbReference type="SUPFAM" id="SSF54637">
    <property type="entry name" value="Thioesterase/thiol ester dehydrase-isomerase"/>
    <property type="match status" value="1"/>
</dbReference>
<evidence type="ECO:0000313" key="3">
    <source>
        <dbReference type="EMBL" id="RXG32854.1"/>
    </source>
</evidence>
<dbReference type="InterPro" id="IPR050563">
    <property type="entry name" value="4-hydroxybenzoyl-CoA_TE"/>
</dbReference>
<accession>A0A4Q0PQQ3</accession>
<dbReference type="NCBIfam" id="TIGR00051">
    <property type="entry name" value="YbgC/FadM family acyl-CoA thioesterase"/>
    <property type="match status" value="1"/>
</dbReference>
<dbReference type="Gene3D" id="3.10.129.10">
    <property type="entry name" value="Hotdog Thioesterase"/>
    <property type="match status" value="1"/>
</dbReference>
<keyword evidence="2 3" id="KW-0378">Hydrolase</keyword>
<dbReference type="EMBL" id="QOVL01000002">
    <property type="protein sequence ID" value="RXG32854.1"/>
    <property type="molecule type" value="Genomic_DNA"/>
</dbReference>
<comment type="similarity">
    <text evidence="1">Belongs to the 4-hydroxybenzoyl-CoA thioesterase family.</text>
</comment>